<accession>A0A151PIJ2</accession>
<dbReference type="Proteomes" id="UP000050525">
    <property type="component" value="Unassembled WGS sequence"/>
</dbReference>
<comment type="caution">
    <text evidence="1">The sequence shown here is derived from an EMBL/GenBank/DDBJ whole genome shotgun (WGS) entry which is preliminary data.</text>
</comment>
<organism evidence="1 2">
    <name type="scientific">Alligator mississippiensis</name>
    <name type="common">American alligator</name>
    <dbReference type="NCBI Taxonomy" id="8496"/>
    <lineage>
        <taxon>Eukaryota</taxon>
        <taxon>Metazoa</taxon>
        <taxon>Chordata</taxon>
        <taxon>Craniata</taxon>
        <taxon>Vertebrata</taxon>
        <taxon>Euteleostomi</taxon>
        <taxon>Archelosauria</taxon>
        <taxon>Archosauria</taxon>
        <taxon>Crocodylia</taxon>
        <taxon>Alligatoridae</taxon>
        <taxon>Alligatorinae</taxon>
        <taxon>Alligator</taxon>
    </lineage>
</organism>
<name>A0A151PIJ2_ALLMI</name>
<keyword evidence="2" id="KW-1185">Reference proteome</keyword>
<evidence type="ECO:0000313" key="2">
    <source>
        <dbReference type="Proteomes" id="UP000050525"/>
    </source>
</evidence>
<gene>
    <name evidence="1" type="ORF">Y1Q_0004164</name>
</gene>
<dbReference type="EMBL" id="AKHW03000179">
    <property type="protein sequence ID" value="KYO48803.1"/>
    <property type="molecule type" value="Genomic_DNA"/>
</dbReference>
<sequence length="159" mass="17270">MAQIKCDLADLANDAAQLQQVLDVTSKVARWMGLRFNVARCTSLHIDGRQKNCVMDSTLTIQGQLYGPGATGQPQLLLDPYSYLQTPASDYWWTCYSCQWSYGSGPGGALWFDSGRGPETYRCLSLYHLYPGSTVLPVRLNAEACGAAPPGGSGNLEVN</sequence>
<protein>
    <submittedName>
        <fullName evidence="1">Uncharacterized protein</fullName>
    </submittedName>
</protein>
<dbReference type="AlphaFoldDB" id="A0A151PIJ2"/>
<evidence type="ECO:0000313" key="1">
    <source>
        <dbReference type="EMBL" id="KYO48803.1"/>
    </source>
</evidence>
<reference evidence="1 2" key="1">
    <citation type="journal article" date="2012" name="Genome Biol.">
        <title>Sequencing three crocodilian genomes to illuminate the evolution of archosaurs and amniotes.</title>
        <authorList>
            <person name="St John J.A."/>
            <person name="Braun E.L."/>
            <person name="Isberg S.R."/>
            <person name="Miles L.G."/>
            <person name="Chong A.Y."/>
            <person name="Gongora J."/>
            <person name="Dalzell P."/>
            <person name="Moran C."/>
            <person name="Bed'hom B."/>
            <person name="Abzhanov A."/>
            <person name="Burgess S.C."/>
            <person name="Cooksey A.M."/>
            <person name="Castoe T.A."/>
            <person name="Crawford N.G."/>
            <person name="Densmore L.D."/>
            <person name="Drew J.C."/>
            <person name="Edwards S.V."/>
            <person name="Faircloth B.C."/>
            <person name="Fujita M.K."/>
            <person name="Greenwold M.J."/>
            <person name="Hoffmann F.G."/>
            <person name="Howard J.M."/>
            <person name="Iguchi T."/>
            <person name="Janes D.E."/>
            <person name="Khan S.Y."/>
            <person name="Kohno S."/>
            <person name="de Koning A.J."/>
            <person name="Lance S.L."/>
            <person name="McCarthy F.M."/>
            <person name="McCormack J.E."/>
            <person name="Merchant M.E."/>
            <person name="Peterson D.G."/>
            <person name="Pollock D.D."/>
            <person name="Pourmand N."/>
            <person name="Raney B.J."/>
            <person name="Roessler K.A."/>
            <person name="Sanford J.R."/>
            <person name="Sawyer R.H."/>
            <person name="Schmidt C.J."/>
            <person name="Triplett E.W."/>
            <person name="Tuberville T.D."/>
            <person name="Venegas-Anaya M."/>
            <person name="Howard J.T."/>
            <person name="Jarvis E.D."/>
            <person name="Guillette L.J.Jr."/>
            <person name="Glenn T.C."/>
            <person name="Green R.E."/>
            <person name="Ray D.A."/>
        </authorList>
    </citation>
    <scope>NUCLEOTIDE SEQUENCE [LARGE SCALE GENOMIC DNA]</scope>
    <source>
        <strain evidence="1">KSC_2009_1</strain>
    </source>
</reference>
<proteinExistence type="predicted"/>